<dbReference type="OrthoDB" id="9837571at2"/>
<dbReference type="Proteomes" id="UP000448292">
    <property type="component" value="Unassembled WGS sequence"/>
</dbReference>
<dbReference type="EMBL" id="QMIE01000002">
    <property type="protein sequence ID" value="TVM19528.1"/>
    <property type="molecule type" value="Genomic_DNA"/>
</dbReference>
<dbReference type="AlphaFoldDB" id="A0A7M3MIL3"/>
<keyword evidence="2" id="KW-0732">Signal</keyword>
<feature type="signal peptide" evidence="2">
    <location>
        <begin position="1"/>
        <end position="33"/>
    </location>
</feature>
<evidence type="ECO:0000256" key="1">
    <source>
        <dbReference type="SAM" id="MobiDB-lite"/>
    </source>
</evidence>
<reference evidence="3 4" key="1">
    <citation type="submission" date="2018-06" db="EMBL/GenBank/DDBJ databases">
        <title>Complete genome of Desulfovibrio indonesiensis P37SLT.</title>
        <authorList>
            <person name="Crispim J.S."/>
            <person name="Vidigal P.M.P."/>
            <person name="Silva L.C.F."/>
            <person name="Laguardia C.N."/>
            <person name="Araujo L.C."/>
            <person name="Dias R.S."/>
            <person name="Sousa M.P."/>
            <person name="Paula S.O."/>
            <person name="Silva C."/>
        </authorList>
    </citation>
    <scope>NUCLEOTIDE SEQUENCE [LARGE SCALE GENOMIC DNA]</scope>
    <source>
        <strain evidence="3 4">P37SLT</strain>
    </source>
</reference>
<comment type="caution">
    <text evidence="3">The sequence shown here is derived from an EMBL/GenBank/DDBJ whole genome shotgun (WGS) entry which is preliminary data.</text>
</comment>
<gene>
    <name evidence="3" type="ORF">DPQ33_03990</name>
</gene>
<protein>
    <submittedName>
        <fullName evidence="3">Uncharacterized protein</fullName>
    </submittedName>
</protein>
<evidence type="ECO:0000313" key="4">
    <source>
        <dbReference type="Proteomes" id="UP000448292"/>
    </source>
</evidence>
<dbReference type="RefSeq" id="WP_144301888.1">
    <property type="nucleotide sequence ID" value="NZ_QMIE01000002.1"/>
</dbReference>
<evidence type="ECO:0000313" key="3">
    <source>
        <dbReference type="EMBL" id="TVM19528.1"/>
    </source>
</evidence>
<keyword evidence="4" id="KW-1185">Reference proteome</keyword>
<feature type="chain" id="PRO_5029749640" evidence="2">
    <location>
        <begin position="34"/>
        <end position="236"/>
    </location>
</feature>
<proteinExistence type="predicted"/>
<feature type="compositionally biased region" description="Low complexity" evidence="1">
    <location>
        <begin position="207"/>
        <end position="223"/>
    </location>
</feature>
<evidence type="ECO:0000256" key="2">
    <source>
        <dbReference type="SAM" id="SignalP"/>
    </source>
</evidence>
<organism evidence="3 4">
    <name type="scientific">Oceanidesulfovibrio indonesiensis</name>
    <dbReference type="NCBI Taxonomy" id="54767"/>
    <lineage>
        <taxon>Bacteria</taxon>
        <taxon>Pseudomonadati</taxon>
        <taxon>Thermodesulfobacteriota</taxon>
        <taxon>Desulfovibrionia</taxon>
        <taxon>Desulfovibrionales</taxon>
        <taxon>Desulfovibrionaceae</taxon>
        <taxon>Oceanidesulfovibrio</taxon>
    </lineage>
</organism>
<name>A0A7M3MIL3_9BACT</name>
<accession>A0A7M3MIL3</accession>
<sequence length="236" mass="25398">MHNIRAFPCPRPLIPALACIAFALLIFTQPAMAQETMAGPELLAAKTPYILLDGRLAHFAVDIVDRTPGQLQADWGTQATRALALSACDLRPRSFEDSPDTPSHAVGDAWRSIELPTGSTLLLAWDAQGYDGPAMWFAAQWDGVRLAVFSSRVDPGAPDRWYPLEPGKSSYDVWTADGLQVEMEVFLPESTGKTVLYRFRPLTQDDGAASPRPAPPAGAALGTPEPPSTEPAGNDS</sequence>
<feature type="region of interest" description="Disordered" evidence="1">
    <location>
        <begin position="204"/>
        <end position="236"/>
    </location>
</feature>